<feature type="domain" description="HTH araC/xylS-type" evidence="4">
    <location>
        <begin position="219"/>
        <end position="317"/>
    </location>
</feature>
<gene>
    <name evidence="5" type="ORF">AVDCRST_MAG75-3257</name>
</gene>
<dbReference type="InterPro" id="IPR018062">
    <property type="entry name" value="HTH_AraC-typ_CS"/>
</dbReference>
<dbReference type="Gene3D" id="1.10.10.60">
    <property type="entry name" value="Homeodomain-like"/>
    <property type="match status" value="1"/>
</dbReference>
<evidence type="ECO:0000259" key="4">
    <source>
        <dbReference type="PROSITE" id="PS01124"/>
    </source>
</evidence>
<dbReference type="InterPro" id="IPR002818">
    <property type="entry name" value="DJ-1/PfpI"/>
</dbReference>
<dbReference type="PANTHER" id="PTHR43130">
    <property type="entry name" value="ARAC-FAMILY TRANSCRIPTIONAL REGULATOR"/>
    <property type="match status" value="1"/>
</dbReference>
<dbReference type="AlphaFoldDB" id="A0A6J4PKT4"/>
<name>A0A6J4PKT4_9ACTN</name>
<evidence type="ECO:0000256" key="1">
    <source>
        <dbReference type="ARBA" id="ARBA00023015"/>
    </source>
</evidence>
<dbReference type="PANTHER" id="PTHR43130:SF3">
    <property type="entry name" value="HTH-TYPE TRANSCRIPTIONAL REGULATOR RV1931C"/>
    <property type="match status" value="1"/>
</dbReference>
<accession>A0A6J4PKT4</accession>
<keyword evidence="1" id="KW-0805">Transcription regulation</keyword>
<dbReference type="PROSITE" id="PS01124">
    <property type="entry name" value="HTH_ARAC_FAMILY_2"/>
    <property type="match status" value="1"/>
</dbReference>
<dbReference type="SUPFAM" id="SSF52317">
    <property type="entry name" value="Class I glutamine amidotransferase-like"/>
    <property type="match status" value="1"/>
</dbReference>
<dbReference type="EMBL" id="CADCUO010000236">
    <property type="protein sequence ID" value="CAA9418170.1"/>
    <property type="molecule type" value="Genomic_DNA"/>
</dbReference>
<dbReference type="SUPFAM" id="SSF46689">
    <property type="entry name" value="Homeodomain-like"/>
    <property type="match status" value="2"/>
</dbReference>
<dbReference type="InterPro" id="IPR009057">
    <property type="entry name" value="Homeodomain-like_sf"/>
</dbReference>
<dbReference type="Pfam" id="PF01965">
    <property type="entry name" value="DJ-1_PfpI"/>
    <property type="match status" value="1"/>
</dbReference>
<dbReference type="GO" id="GO:0043565">
    <property type="term" value="F:sequence-specific DNA binding"/>
    <property type="evidence" value="ECO:0007669"/>
    <property type="project" value="InterPro"/>
</dbReference>
<dbReference type="InterPro" id="IPR052158">
    <property type="entry name" value="INH-QAR"/>
</dbReference>
<keyword evidence="2" id="KW-0238">DNA-binding</keyword>
<dbReference type="GO" id="GO:0003700">
    <property type="term" value="F:DNA-binding transcription factor activity"/>
    <property type="evidence" value="ECO:0007669"/>
    <property type="project" value="InterPro"/>
</dbReference>
<keyword evidence="3" id="KW-0804">Transcription</keyword>
<evidence type="ECO:0000313" key="5">
    <source>
        <dbReference type="EMBL" id="CAA9418170.1"/>
    </source>
</evidence>
<dbReference type="Pfam" id="PF12833">
    <property type="entry name" value="HTH_18"/>
    <property type="match status" value="1"/>
</dbReference>
<proteinExistence type="predicted"/>
<dbReference type="PROSITE" id="PS00041">
    <property type="entry name" value="HTH_ARAC_FAMILY_1"/>
    <property type="match status" value="1"/>
</dbReference>
<dbReference type="InterPro" id="IPR029062">
    <property type="entry name" value="Class_I_gatase-like"/>
</dbReference>
<dbReference type="SMART" id="SM00342">
    <property type="entry name" value="HTH_ARAC"/>
    <property type="match status" value="1"/>
</dbReference>
<evidence type="ECO:0000256" key="3">
    <source>
        <dbReference type="ARBA" id="ARBA00023163"/>
    </source>
</evidence>
<reference evidence="5" key="1">
    <citation type="submission" date="2020-02" db="EMBL/GenBank/DDBJ databases">
        <authorList>
            <person name="Meier V. D."/>
        </authorList>
    </citation>
    <scope>NUCLEOTIDE SEQUENCE</scope>
    <source>
        <strain evidence="5">AVDCRST_MAG75</strain>
    </source>
</reference>
<sequence>MALSTVSVILIEPIAVFEFGVAAEVFGIDRSDDGVPPIDFRVCSATPGVPLKTQNVSPFGIVAPHGLDAVAGSDLVVVAATAFRQDQDYPAEALEVIRQAHAAGATMLSLCSGSFVLGAAGLLDDRNCTTHWKYFDEMAAAYPKARVDTRSLYVVDGNIITSAGTAAGIDASLYLVRRELGTQVATKIARRMVVPPQRDGGQQQFVEMPIPECTADSLAPLLAWALDHIAEDHSAASLAKQAMMSERTFARRFKAETGTTAHKWLTQQRILAARQLLEDTDLGVEQIAQRVGFNSTVVLREHFRREIGLAPVDYRRRFVPAAV</sequence>
<dbReference type="InterPro" id="IPR018060">
    <property type="entry name" value="HTH_AraC"/>
</dbReference>
<protein>
    <submittedName>
        <fullName evidence="5">Transcriptional regulator, AraC family</fullName>
    </submittedName>
</protein>
<evidence type="ECO:0000256" key="2">
    <source>
        <dbReference type="ARBA" id="ARBA00023125"/>
    </source>
</evidence>
<dbReference type="CDD" id="cd03137">
    <property type="entry name" value="GATase1_AraC_1"/>
    <property type="match status" value="1"/>
</dbReference>
<organism evidence="5">
    <name type="scientific">uncultured Propionibacteriaceae bacterium</name>
    <dbReference type="NCBI Taxonomy" id="257457"/>
    <lineage>
        <taxon>Bacteria</taxon>
        <taxon>Bacillati</taxon>
        <taxon>Actinomycetota</taxon>
        <taxon>Actinomycetes</taxon>
        <taxon>Propionibacteriales</taxon>
        <taxon>Propionibacteriaceae</taxon>
        <taxon>environmental samples</taxon>
    </lineage>
</organism>
<dbReference type="Gene3D" id="3.40.50.880">
    <property type="match status" value="1"/>
</dbReference>